<dbReference type="SUPFAM" id="SSF49503">
    <property type="entry name" value="Cupredoxins"/>
    <property type="match status" value="1"/>
</dbReference>
<feature type="transmembrane region" description="Helical" evidence="1">
    <location>
        <begin position="128"/>
        <end position="154"/>
    </location>
</feature>
<dbReference type="PANTHER" id="PTHR42208">
    <property type="entry name" value="HEAVY METAL TRANSPORTER-RELATED"/>
    <property type="match status" value="1"/>
</dbReference>
<evidence type="ECO:0000313" key="5">
    <source>
        <dbReference type="Proteomes" id="UP000176854"/>
    </source>
</evidence>
<dbReference type="Pfam" id="PF13386">
    <property type="entry name" value="DsbD_2"/>
    <property type="match status" value="1"/>
</dbReference>
<name>A0A1F5ZC95_9BACT</name>
<dbReference type="Pfam" id="PF13473">
    <property type="entry name" value="Cupredoxin_1"/>
    <property type="match status" value="1"/>
</dbReference>
<feature type="transmembrane region" description="Helical" evidence="1">
    <location>
        <begin position="160"/>
        <end position="185"/>
    </location>
</feature>
<feature type="transmembrane region" description="Helical" evidence="1">
    <location>
        <begin position="12"/>
        <end position="31"/>
    </location>
</feature>
<reference evidence="4 5" key="1">
    <citation type="journal article" date="2016" name="Nat. Commun.">
        <title>Thousands of microbial genomes shed light on interconnected biogeochemical processes in an aquifer system.</title>
        <authorList>
            <person name="Anantharaman K."/>
            <person name="Brown C.T."/>
            <person name="Hug L.A."/>
            <person name="Sharon I."/>
            <person name="Castelle C.J."/>
            <person name="Probst A.J."/>
            <person name="Thomas B.C."/>
            <person name="Singh A."/>
            <person name="Wilkins M.J."/>
            <person name="Karaoz U."/>
            <person name="Brodie E.L."/>
            <person name="Williams K.H."/>
            <person name="Hubbard S.S."/>
            <person name="Banfield J.F."/>
        </authorList>
    </citation>
    <scope>NUCLEOTIDE SEQUENCE [LARGE SCALE GENOMIC DNA]</scope>
</reference>
<feature type="transmembrane region" description="Helical" evidence="1">
    <location>
        <begin position="197"/>
        <end position="224"/>
    </location>
</feature>
<proteinExistence type="predicted"/>
<evidence type="ECO:0000259" key="2">
    <source>
        <dbReference type="Pfam" id="PF13386"/>
    </source>
</evidence>
<evidence type="ECO:0000313" key="4">
    <source>
        <dbReference type="EMBL" id="OGG10031.1"/>
    </source>
</evidence>
<evidence type="ECO:0008006" key="6">
    <source>
        <dbReference type="Google" id="ProtNLM"/>
    </source>
</evidence>
<dbReference type="Gene3D" id="2.60.40.420">
    <property type="entry name" value="Cupredoxins - blue copper proteins"/>
    <property type="match status" value="1"/>
</dbReference>
<evidence type="ECO:0000259" key="3">
    <source>
        <dbReference type="Pfam" id="PF13473"/>
    </source>
</evidence>
<protein>
    <recommendedName>
        <fullName evidence="6">Urease accessory protein UreH-like transmembrane domain-containing protein</fullName>
    </recommendedName>
</protein>
<keyword evidence="1" id="KW-0812">Transmembrane</keyword>
<comment type="caution">
    <text evidence="4">The sequence shown here is derived from an EMBL/GenBank/DDBJ whole genome shotgun (WGS) entry which is preliminary data.</text>
</comment>
<keyword evidence="1" id="KW-1133">Transmembrane helix</keyword>
<dbReference type="AlphaFoldDB" id="A0A1F5ZC95"/>
<dbReference type="InterPro" id="IPR008972">
    <property type="entry name" value="Cupredoxin"/>
</dbReference>
<gene>
    <name evidence="4" type="ORF">A2154_04325</name>
</gene>
<dbReference type="STRING" id="1798373.A2154_04325"/>
<evidence type="ECO:0000256" key="1">
    <source>
        <dbReference type="SAM" id="Phobius"/>
    </source>
</evidence>
<feature type="domain" description="Urease accessory protein UreH-like transmembrane" evidence="2">
    <location>
        <begin position="4"/>
        <end position="209"/>
    </location>
</feature>
<dbReference type="PANTHER" id="PTHR42208:SF1">
    <property type="entry name" value="HEAVY METAL TRANSPORTER"/>
    <property type="match status" value="1"/>
</dbReference>
<dbReference type="EMBL" id="MFJC01000006">
    <property type="protein sequence ID" value="OGG10031.1"/>
    <property type="molecule type" value="Genomic_DNA"/>
</dbReference>
<dbReference type="InterPro" id="IPR039447">
    <property type="entry name" value="UreH-like_TM_dom"/>
</dbReference>
<feature type="transmembrane region" description="Helical" evidence="1">
    <location>
        <begin position="80"/>
        <end position="107"/>
    </location>
</feature>
<dbReference type="InterPro" id="IPR028096">
    <property type="entry name" value="EfeO_Cupredoxin"/>
</dbReference>
<sequence length="336" mass="36225">MWLVFTTGLLTGGLTCMAVQGSLLATALLTLEQKAKLISSRSRVWAISAFLLAKLVAYTLLGALLGWFGSMFTLSIPFQFLLTLAVAVFMLGCAGNILGIHPIFRYFALTPPRFVSRFIRSQSKAGEVFTPILLGALTVFIPCGTTQAMMVLSMGTGNPIWGALVLDAFVLGTIPVFFILGLSLTSLKDIFQARFRIVAATLIILLALWNVNSALTLTGTIWTIQGLARRVNCVISFCDSEPQTLGQATTETPITIGARGYSIDQPVIKAGAPITVHLINTDGANCAQSFTIPSYNIQKVVPLGERADVTFIAPQKPGKLAFMCSMGMYRGEFIVR</sequence>
<accession>A0A1F5ZC95</accession>
<feature type="transmembrane region" description="Helical" evidence="1">
    <location>
        <begin position="43"/>
        <end position="68"/>
    </location>
</feature>
<organism evidence="4 5">
    <name type="scientific">Candidatus Gottesmanbacteria bacterium RBG_16_43_7</name>
    <dbReference type="NCBI Taxonomy" id="1798373"/>
    <lineage>
        <taxon>Bacteria</taxon>
        <taxon>Candidatus Gottesmaniibacteriota</taxon>
    </lineage>
</organism>
<keyword evidence="1" id="KW-0472">Membrane</keyword>
<feature type="domain" description="EfeO-type cupredoxin-like" evidence="3">
    <location>
        <begin position="246"/>
        <end position="335"/>
    </location>
</feature>
<dbReference type="Proteomes" id="UP000176854">
    <property type="component" value="Unassembled WGS sequence"/>
</dbReference>